<dbReference type="InterPro" id="IPR007197">
    <property type="entry name" value="rSAM"/>
</dbReference>
<evidence type="ECO:0000256" key="1">
    <source>
        <dbReference type="ARBA" id="ARBA00001966"/>
    </source>
</evidence>
<organism evidence="14 15">
    <name type="scientific">Desulfopila aestuarii DSM 18488</name>
    <dbReference type="NCBI Taxonomy" id="1121416"/>
    <lineage>
        <taxon>Bacteria</taxon>
        <taxon>Pseudomonadati</taxon>
        <taxon>Thermodesulfobacteriota</taxon>
        <taxon>Desulfobulbia</taxon>
        <taxon>Desulfobulbales</taxon>
        <taxon>Desulfocapsaceae</taxon>
        <taxon>Desulfopila</taxon>
    </lineage>
</organism>
<dbReference type="GO" id="GO:0006777">
    <property type="term" value="P:Mo-molybdopterin cofactor biosynthetic process"/>
    <property type="evidence" value="ECO:0007669"/>
    <property type="project" value="UniProtKB-KW"/>
</dbReference>
<keyword evidence="8" id="KW-0411">Iron-sulfur</keyword>
<evidence type="ECO:0000259" key="13">
    <source>
        <dbReference type="PROSITE" id="PS51918"/>
    </source>
</evidence>
<dbReference type="SUPFAM" id="SSF102114">
    <property type="entry name" value="Radical SAM enzymes"/>
    <property type="match status" value="1"/>
</dbReference>
<keyword evidence="3" id="KW-0004">4Fe-4S</keyword>
<dbReference type="STRING" id="1121416.SAMN02745220_01969"/>
<dbReference type="InterPro" id="IPR013785">
    <property type="entry name" value="Aldolase_TIM"/>
</dbReference>
<dbReference type="RefSeq" id="WP_084553817.1">
    <property type="nucleotide sequence ID" value="NZ_FRFE01000008.1"/>
</dbReference>
<accession>A0A1M7Y5I0</accession>
<dbReference type="Pfam" id="PF06463">
    <property type="entry name" value="Mob_synth_C"/>
    <property type="match status" value="1"/>
</dbReference>
<dbReference type="GO" id="GO:0005525">
    <property type="term" value="F:GTP binding"/>
    <property type="evidence" value="ECO:0007669"/>
    <property type="project" value="UniProtKB-KW"/>
</dbReference>
<gene>
    <name evidence="14" type="ORF">SAMN02745220_01969</name>
</gene>
<reference evidence="14 15" key="1">
    <citation type="submission" date="2016-12" db="EMBL/GenBank/DDBJ databases">
        <authorList>
            <person name="Song W.-J."/>
            <person name="Kurnit D.M."/>
        </authorList>
    </citation>
    <scope>NUCLEOTIDE SEQUENCE [LARGE SCALE GENOMIC DNA]</scope>
    <source>
        <strain evidence="14 15">DSM 18488</strain>
    </source>
</reference>
<dbReference type="UniPathway" id="UPA00344"/>
<dbReference type="SMART" id="SM00729">
    <property type="entry name" value="Elp3"/>
    <property type="match status" value="1"/>
</dbReference>
<evidence type="ECO:0000256" key="11">
    <source>
        <dbReference type="ARBA" id="ARBA00023239"/>
    </source>
</evidence>
<dbReference type="InterPro" id="IPR010505">
    <property type="entry name" value="MoaA_twitch"/>
</dbReference>
<dbReference type="Pfam" id="PF04055">
    <property type="entry name" value="Radical_SAM"/>
    <property type="match status" value="1"/>
</dbReference>
<protein>
    <recommendedName>
        <fullName evidence="2">GTP 3',8-cyclase</fullName>
        <ecNumber evidence="2">4.1.99.22</ecNumber>
    </recommendedName>
</protein>
<dbReference type="Proteomes" id="UP000184603">
    <property type="component" value="Unassembled WGS sequence"/>
</dbReference>
<keyword evidence="7" id="KW-0408">Iron</keyword>
<dbReference type="EC" id="4.1.99.22" evidence="2"/>
<dbReference type="AlphaFoldDB" id="A0A1M7Y5I0"/>
<dbReference type="GO" id="GO:0061799">
    <property type="term" value="F:cyclic pyranopterin monophosphate synthase activity"/>
    <property type="evidence" value="ECO:0007669"/>
    <property type="project" value="TreeGrafter"/>
</dbReference>
<dbReference type="GO" id="GO:0061798">
    <property type="term" value="F:GTP 3',8'-cyclase activity"/>
    <property type="evidence" value="ECO:0007669"/>
    <property type="project" value="UniProtKB-EC"/>
</dbReference>
<dbReference type="GO" id="GO:0051539">
    <property type="term" value="F:4 iron, 4 sulfur cluster binding"/>
    <property type="evidence" value="ECO:0007669"/>
    <property type="project" value="UniProtKB-KW"/>
</dbReference>
<dbReference type="PANTHER" id="PTHR22960">
    <property type="entry name" value="MOLYBDOPTERIN COFACTOR SYNTHESIS PROTEIN A"/>
    <property type="match status" value="1"/>
</dbReference>
<keyword evidence="11" id="KW-0456">Lyase</keyword>
<evidence type="ECO:0000256" key="2">
    <source>
        <dbReference type="ARBA" id="ARBA00012167"/>
    </source>
</evidence>
<name>A0A1M7Y5I0_9BACT</name>
<evidence type="ECO:0000256" key="8">
    <source>
        <dbReference type="ARBA" id="ARBA00023014"/>
    </source>
</evidence>
<dbReference type="SFLD" id="SFLDS00029">
    <property type="entry name" value="Radical_SAM"/>
    <property type="match status" value="1"/>
</dbReference>
<dbReference type="InterPro" id="IPR006638">
    <property type="entry name" value="Elp3/MiaA/NifB-like_rSAM"/>
</dbReference>
<keyword evidence="6" id="KW-0547">Nucleotide-binding</keyword>
<dbReference type="GO" id="GO:0046872">
    <property type="term" value="F:metal ion binding"/>
    <property type="evidence" value="ECO:0007669"/>
    <property type="project" value="UniProtKB-KW"/>
</dbReference>
<evidence type="ECO:0000256" key="10">
    <source>
        <dbReference type="ARBA" id="ARBA00023150"/>
    </source>
</evidence>
<dbReference type="Gene3D" id="3.20.20.70">
    <property type="entry name" value="Aldolase class I"/>
    <property type="match status" value="1"/>
</dbReference>
<evidence type="ECO:0000256" key="12">
    <source>
        <dbReference type="ARBA" id="ARBA00048697"/>
    </source>
</evidence>
<keyword evidence="4" id="KW-0949">S-adenosyl-L-methionine</keyword>
<dbReference type="InterPro" id="IPR050105">
    <property type="entry name" value="MoCo_biosynth_MoaA/MoaC"/>
</dbReference>
<dbReference type="CDD" id="cd01335">
    <property type="entry name" value="Radical_SAM"/>
    <property type="match status" value="1"/>
</dbReference>
<evidence type="ECO:0000313" key="15">
    <source>
        <dbReference type="Proteomes" id="UP000184603"/>
    </source>
</evidence>
<dbReference type="InterPro" id="IPR000385">
    <property type="entry name" value="MoaA_NifB_PqqE_Fe-S-bd_CS"/>
</dbReference>
<evidence type="ECO:0000256" key="6">
    <source>
        <dbReference type="ARBA" id="ARBA00022741"/>
    </source>
</evidence>
<dbReference type="OrthoDB" id="9763993at2"/>
<evidence type="ECO:0000256" key="7">
    <source>
        <dbReference type="ARBA" id="ARBA00023004"/>
    </source>
</evidence>
<dbReference type="SFLD" id="SFLDG01386">
    <property type="entry name" value="main_SPASM_domain-containing"/>
    <property type="match status" value="1"/>
</dbReference>
<dbReference type="PROSITE" id="PS01305">
    <property type="entry name" value="MOAA_NIFB_PQQE"/>
    <property type="match status" value="1"/>
</dbReference>
<sequence>MNARVRSGESAGAFQLVDPFGRRVTYLRLSITDRCNLRCRYCMPEEGVNVLGHDHILSYEELERLAAIFVSLGVDKIRITGGEPFVRKGCLEFMQRLKAQNPSLRLHLTTNGVAVLPYLNALKQLDIGGINLSLDTLDQTRFFEITRRDRLETVLAVFNEIQRLGLPLKVNAVIQPDTRDEELLQLASLVKDAPVALRFIELMPFSGSKKRERLQTEPIEERLQRLFPEMVENAVSGVETARRFTIPGYAGTLGIIEGESRKFCTTCNKLRITSSGMLKNCLYDKGVLDMRTLLRSEPDDARVATEIIRVVGQKLRNGYEVARLHEADCQDSMASIGG</sequence>
<evidence type="ECO:0000256" key="5">
    <source>
        <dbReference type="ARBA" id="ARBA00022723"/>
    </source>
</evidence>
<dbReference type="PROSITE" id="PS51918">
    <property type="entry name" value="RADICAL_SAM"/>
    <property type="match status" value="1"/>
</dbReference>
<feature type="domain" description="Radical SAM core" evidence="13">
    <location>
        <begin position="19"/>
        <end position="247"/>
    </location>
</feature>
<evidence type="ECO:0000256" key="9">
    <source>
        <dbReference type="ARBA" id="ARBA00023134"/>
    </source>
</evidence>
<comment type="cofactor">
    <cofactor evidence="1">
        <name>[4Fe-4S] cluster</name>
        <dbReference type="ChEBI" id="CHEBI:49883"/>
    </cofactor>
</comment>
<dbReference type="InterPro" id="IPR013483">
    <property type="entry name" value="MoaA"/>
</dbReference>
<dbReference type="NCBIfam" id="TIGR02666">
    <property type="entry name" value="moaA"/>
    <property type="match status" value="1"/>
</dbReference>
<evidence type="ECO:0000313" key="14">
    <source>
        <dbReference type="EMBL" id="SHO47797.1"/>
    </source>
</evidence>
<dbReference type="SFLD" id="SFLDG01383">
    <property type="entry name" value="cyclic_pyranopterin_phosphate"/>
    <property type="match status" value="1"/>
</dbReference>
<proteinExistence type="predicted"/>
<evidence type="ECO:0000256" key="3">
    <source>
        <dbReference type="ARBA" id="ARBA00022485"/>
    </source>
</evidence>
<dbReference type="PANTHER" id="PTHR22960:SF0">
    <property type="entry name" value="MOLYBDENUM COFACTOR BIOSYNTHESIS PROTEIN 1"/>
    <property type="match status" value="1"/>
</dbReference>
<comment type="catalytic activity">
    <reaction evidence="12">
        <text>GTP + AH2 + S-adenosyl-L-methionine = (8S)-3',8-cyclo-7,8-dihydroguanosine 5'-triphosphate + 5'-deoxyadenosine + L-methionine + A + H(+)</text>
        <dbReference type="Rhea" id="RHEA:49576"/>
        <dbReference type="ChEBI" id="CHEBI:13193"/>
        <dbReference type="ChEBI" id="CHEBI:15378"/>
        <dbReference type="ChEBI" id="CHEBI:17319"/>
        <dbReference type="ChEBI" id="CHEBI:17499"/>
        <dbReference type="ChEBI" id="CHEBI:37565"/>
        <dbReference type="ChEBI" id="CHEBI:57844"/>
        <dbReference type="ChEBI" id="CHEBI:59789"/>
        <dbReference type="ChEBI" id="CHEBI:131766"/>
        <dbReference type="EC" id="4.1.99.22"/>
    </reaction>
</comment>
<dbReference type="EMBL" id="FRFE01000008">
    <property type="protein sequence ID" value="SHO47797.1"/>
    <property type="molecule type" value="Genomic_DNA"/>
</dbReference>
<dbReference type="InterPro" id="IPR040064">
    <property type="entry name" value="MoaA-like"/>
</dbReference>
<dbReference type="InterPro" id="IPR058240">
    <property type="entry name" value="rSAM_sf"/>
</dbReference>
<keyword evidence="15" id="KW-1185">Reference proteome</keyword>
<dbReference type="SFLD" id="SFLDG01067">
    <property type="entry name" value="SPASM/twitch_domain_containing"/>
    <property type="match status" value="1"/>
</dbReference>
<keyword evidence="5" id="KW-0479">Metal-binding</keyword>
<evidence type="ECO:0000256" key="4">
    <source>
        <dbReference type="ARBA" id="ARBA00022691"/>
    </source>
</evidence>
<keyword evidence="10" id="KW-0501">Molybdenum cofactor biosynthesis</keyword>
<keyword evidence="9" id="KW-0342">GTP-binding</keyword>